<dbReference type="EMBL" id="CP040556">
    <property type="protein sequence ID" value="QLB52771.1"/>
    <property type="molecule type" value="Genomic_DNA"/>
</dbReference>
<protein>
    <submittedName>
        <fullName evidence="2">Uncharacterized protein</fullName>
    </submittedName>
</protein>
<accession>A0A7H8V8U1</accession>
<proteinExistence type="predicted"/>
<dbReference type="AlphaFoldDB" id="A0A7H8V8U1"/>
<reference evidence="2 3" key="1">
    <citation type="submission" date="2019-05" db="EMBL/GenBank/DDBJ databases">
        <title>The organization of the Streptococcus sanguinis genomes.</title>
        <authorList>
            <person name="Wu C.H."/>
            <person name="Chen Y.Y.M."/>
            <person name="Wang H.Y."/>
        </authorList>
    </citation>
    <scope>NUCLEOTIDE SEQUENCE [LARGE SCALE GENOMIC DNA]</scope>
    <source>
        <strain evidence="2 3">CGMH010</strain>
    </source>
</reference>
<gene>
    <name evidence="2" type="ORF">FFV08_09280</name>
</gene>
<evidence type="ECO:0000256" key="1">
    <source>
        <dbReference type="SAM" id="MobiDB-lite"/>
    </source>
</evidence>
<dbReference type="Proteomes" id="UP000509410">
    <property type="component" value="Chromosome"/>
</dbReference>
<sequence>MRPAWIIIKISSRQTNRKVRKEGKPNEIIPAPGIALSIENKSRQAKAPKMMPDTKKTDAKITMVK</sequence>
<name>A0A7H8V8U1_STRSA</name>
<evidence type="ECO:0000313" key="3">
    <source>
        <dbReference type="Proteomes" id="UP000509410"/>
    </source>
</evidence>
<evidence type="ECO:0000313" key="2">
    <source>
        <dbReference type="EMBL" id="QLB52771.1"/>
    </source>
</evidence>
<feature type="region of interest" description="Disordered" evidence="1">
    <location>
        <begin position="42"/>
        <end position="65"/>
    </location>
</feature>
<organism evidence="2 3">
    <name type="scientific">Streptococcus sanguinis</name>
    <dbReference type="NCBI Taxonomy" id="1305"/>
    <lineage>
        <taxon>Bacteria</taxon>
        <taxon>Bacillati</taxon>
        <taxon>Bacillota</taxon>
        <taxon>Bacilli</taxon>
        <taxon>Lactobacillales</taxon>
        <taxon>Streptococcaceae</taxon>
        <taxon>Streptococcus</taxon>
    </lineage>
</organism>